<gene>
    <name evidence="2" type="ORF">CALVIDRAFT_557828</name>
</gene>
<dbReference type="AlphaFoldDB" id="A0A167HUZ8"/>
<dbReference type="Pfam" id="PF01636">
    <property type="entry name" value="APH"/>
    <property type="match status" value="1"/>
</dbReference>
<proteinExistence type="predicted"/>
<dbReference type="OrthoDB" id="2831558at2759"/>
<dbReference type="EMBL" id="KV417315">
    <property type="protein sequence ID" value="KZO92010.1"/>
    <property type="molecule type" value="Genomic_DNA"/>
</dbReference>
<name>A0A167HUZ8_CALVF</name>
<evidence type="ECO:0000313" key="3">
    <source>
        <dbReference type="Proteomes" id="UP000076738"/>
    </source>
</evidence>
<feature type="domain" description="Aminoglycoside phosphotransferase" evidence="1">
    <location>
        <begin position="93"/>
        <end position="187"/>
    </location>
</feature>
<keyword evidence="3" id="KW-1185">Reference proteome</keyword>
<dbReference type="InterPro" id="IPR002575">
    <property type="entry name" value="Aminoglycoside_PTrfase"/>
</dbReference>
<organism evidence="2 3">
    <name type="scientific">Calocera viscosa (strain TUFC12733)</name>
    <dbReference type="NCBI Taxonomy" id="1330018"/>
    <lineage>
        <taxon>Eukaryota</taxon>
        <taxon>Fungi</taxon>
        <taxon>Dikarya</taxon>
        <taxon>Basidiomycota</taxon>
        <taxon>Agaricomycotina</taxon>
        <taxon>Dacrymycetes</taxon>
        <taxon>Dacrymycetales</taxon>
        <taxon>Dacrymycetaceae</taxon>
        <taxon>Calocera</taxon>
    </lineage>
</organism>
<evidence type="ECO:0000313" key="2">
    <source>
        <dbReference type="EMBL" id="KZO92010.1"/>
    </source>
</evidence>
<protein>
    <recommendedName>
        <fullName evidence="1">Aminoglycoside phosphotransferase domain-containing protein</fullName>
    </recommendedName>
</protein>
<dbReference type="Gene3D" id="3.30.200.20">
    <property type="entry name" value="Phosphorylase Kinase, domain 1"/>
    <property type="match status" value="1"/>
</dbReference>
<dbReference type="InterPro" id="IPR051678">
    <property type="entry name" value="AGP_Transferase"/>
</dbReference>
<dbReference type="SUPFAM" id="SSF56112">
    <property type="entry name" value="Protein kinase-like (PK-like)"/>
    <property type="match status" value="1"/>
</dbReference>
<evidence type="ECO:0000259" key="1">
    <source>
        <dbReference type="Pfam" id="PF01636"/>
    </source>
</evidence>
<dbReference type="InterPro" id="IPR011009">
    <property type="entry name" value="Kinase-like_dom_sf"/>
</dbReference>
<sequence>MSTGLYQGTPIRLNAGSLAFHPSNDSFEDKCQTISLLLFDDHLTNVEFDLQARNEVNIFNICRAETYADDRPTSHADAGMKLVFYRFRSKKVQSRSDLTSEVLTTRFLGEKYHLPIPKVYAYCDNGTFLGESFIVMGRPEGVPLLAVWHLWSRLPVQQERFVKSLAAFVFKLSNVPAARIGAPIWSPTGELSVGPNAGKITAVLNWEGTNYLPMWMLAKRPSKMLGAKFADWEDTQPSQL</sequence>
<dbReference type="Proteomes" id="UP000076738">
    <property type="component" value="Unassembled WGS sequence"/>
</dbReference>
<accession>A0A167HUZ8</accession>
<reference evidence="2 3" key="1">
    <citation type="journal article" date="2016" name="Mol. Biol. Evol.">
        <title>Comparative Genomics of Early-Diverging Mushroom-Forming Fungi Provides Insights into the Origins of Lignocellulose Decay Capabilities.</title>
        <authorList>
            <person name="Nagy L.G."/>
            <person name="Riley R."/>
            <person name="Tritt A."/>
            <person name="Adam C."/>
            <person name="Daum C."/>
            <person name="Floudas D."/>
            <person name="Sun H."/>
            <person name="Yadav J.S."/>
            <person name="Pangilinan J."/>
            <person name="Larsson K.H."/>
            <person name="Matsuura K."/>
            <person name="Barry K."/>
            <person name="Labutti K."/>
            <person name="Kuo R."/>
            <person name="Ohm R.A."/>
            <person name="Bhattacharya S.S."/>
            <person name="Shirouzu T."/>
            <person name="Yoshinaga Y."/>
            <person name="Martin F.M."/>
            <person name="Grigoriev I.V."/>
            <person name="Hibbett D.S."/>
        </authorList>
    </citation>
    <scope>NUCLEOTIDE SEQUENCE [LARGE SCALE GENOMIC DNA]</scope>
    <source>
        <strain evidence="2 3">TUFC12733</strain>
    </source>
</reference>
<dbReference type="PANTHER" id="PTHR21310">
    <property type="entry name" value="AMINOGLYCOSIDE PHOSPHOTRANSFERASE-RELATED-RELATED"/>
    <property type="match status" value="1"/>
</dbReference>